<accession>A0A2L2XCQ6</accession>
<evidence type="ECO:0000313" key="1">
    <source>
        <dbReference type="EMBL" id="GBF33784.1"/>
    </source>
</evidence>
<dbReference type="EMBL" id="BFAV01000119">
    <property type="protein sequence ID" value="GBF33784.1"/>
    <property type="molecule type" value="Genomic_DNA"/>
</dbReference>
<gene>
    <name evidence="1" type="ORF">DCCM_2895</name>
</gene>
<keyword evidence="2" id="KW-1185">Reference proteome</keyword>
<dbReference type="Proteomes" id="UP000239549">
    <property type="component" value="Unassembled WGS sequence"/>
</dbReference>
<sequence length="78" mass="9165">MEKVVFSVQAKERLIKEIESLGPHNILRVYDLVLTLKKQDKKIQFQKPNNGYLRARLALKNCKDSLSDDIIRERKARI</sequence>
<dbReference type="AlphaFoldDB" id="A0A2L2XCQ6"/>
<reference evidence="2" key="1">
    <citation type="submission" date="2018-02" db="EMBL/GenBank/DDBJ databases">
        <title>Genome sequence of Desulfocucumis palustris strain NAW-5.</title>
        <authorList>
            <person name="Watanabe M."/>
            <person name="Kojima H."/>
            <person name="Fukui M."/>
        </authorList>
    </citation>
    <scope>NUCLEOTIDE SEQUENCE [LARGE SCALE GENOMIC DNA]</scope>
    <source>
        <strain evidence="2">NAW-5</strain>
    </source>
</reference>
<comment type="caution">
    <text evidence="1">The sequence shown here is derived from an EMBL/GenBank/DDBJ whole genome shotgun (WGS) entry which is preliminary data.</text>
</comment>
<proteinExistence type="predicted"/>
<evidence type="ECO:0000313" key="2">
    <source>
        <dbReference type="Proteomes" id="UP000239549"/>
    </source>
</evidence>
<organism evidence="1 2">
    <name type="scientific">Desulfocucumis palustris</name>
    <dbReference type="NCBI Taxonomy" id="1898651"/>
    <lineage>
        <taxon>Bacteria</taxon>
        <taxon>Bacillati</taxon>
        <taxon>Bacillota</taxon>
        <taxon>Clostridia</taxon>
        <taxon>Eubacteriales</taxon>
        <taxon>Desulfocucumaceae</taxon>
        <taxon>Desulfocucumis</taxon>
    </lineage>
</organism>
<name>A0A2L2XCQ6_9FIRM</name>
<protein>
    <submittedName>
        <fullName evidence="1">Uncharacterized protein</fullName>
    </submittedName>
</protein>